<sequence length="224" mass="23593">MQSGDKELIVSASADTSVRLVSSSSHHDGPAEQQKLPHKDQVTKVVWDAASALLAVACLDETCTLWQKQDASWRRSMVLRSKAGRFTCMRFLPADHAVVTGSAGGVLQKWNCASGAPTAGVQGDGSCKLWNVATLACLQTLGADSGGVTSCHIALASSAGSAAGQHAVLITTHLDPLRREARVLLWDADGSGRDGWVDGVLTAQYASIDGFRGPLKLTLINSPW</sequence>
<comment type="subcellular location">
    <subcellularLocation>
        <location evidence="1">Nucleus</location>
    </subcellularLocation>
</comment>
<dbReference type="SMART" id="SM00320">
    <property type="entry name" value="WD40"/>
    <property type="match status" value="3"/>
</dbReference>
<dbReference type="SUPFAM" id="SSF50978">
    <property type="entry name" value="WD40 repeat-like"/>
    <property type="match status" value="1"/>
</dbReference>
<reference evidence="5 6" key="1">
    <citation type="submission" date="2024-06" db="EMBL/GenBank/DDBJ databases">
        <authorList>
            <person name="Kraege A."/>
            <person name="Thomma B."/>
        </authorList>
    </citation>
    <scope>NUCLEOTIDE SEQUENCE [LARGE SCALE GENOMIC DNA]</scope>
</reference>
<dbReference type="InterPro" id="IPR015943">
    <property type="entry name" value="WD40/YVTN_repeat-like_dom_sf"/>
</dbReference>
<comment type="caution">
    <text evidence="5">The sequence shown here is derived from an EMBL/GenBank/DDBJ whole genome shotgun (WGS) entry which is preliminary data.</text>
</comment>
<evidence type="ECO:0000256" key="2">
    <source>
        <dbReference type="ARBA" id="ARBA00022574"/>
    </source>
</evidence>
<evidence type="ECO:0000313" key="5">
    <source>
        <dbReference type="EMBL" id="CAL5224285.1"/>
    </source>
</evidence>
<protein>
    <submittedName>
        <fullName evidence="5">G6951 protein</fullName>
    </submittedName>
</protein>
<accession>A0ABP1FWK8</accession>
<evidence type="ECO:0000256" key="1">
    <source>
        <dbReference type="ARBA" id="ARBA00004123"/>
    </source>
</evidence>
<dbReference type="EMBL" id="CAXHTA020000010">
    <property type="protein sequence ID" value="CAL5224285.1"/>
    <property type="molecule type" value="Genomic_DNA"/>
</dbReference>
<organism evidence="5 6">
    <name type="scientific">Coccomyxa viridis</name>
    <dbReference type="NCBI Taxonomy" id="1274662"/>
    <lineage>
        <taxon>Eukaryota</taxon>
        <taxon>Viridiplantae</taxon>
        <taxon>Chlorophyta</taxon>
        <taxon>core chlorophytes</taxon>
        <taxon>Trebouxiophyceae</taxon>
        <taxon>Trebouxiophyceae incertae sedis</taxon>
        <taxon>Coccomyxaceae</taxon>
        <taxon>Coccomyxa</taxon>
    </lineage>
</organism>
<evidence type="ECO:0000313" key="6">
    <source>
        <dbReference type="Proteomes" id="UP001497392"/>
    </source>
</evidence>
<name>A0ABP1FWK8_9CHLO</name>
<proteinExistence type="predicted"/>
<dbReference type="InterPro" id="IPR001680">
    <property type="entry name" value="WD40_rpt"/>
</dbReference>
<dbReference type="PANTHER" id="PTHR19848:SF0">
    <property type="entry name" value="NOTCHLESS PROTEIN HOMOLOG 1"/>
    <property type="match status" value="1"/>
</dbReference>
<keyword evidence="4" id="KW-0539">Nucleus</keyword>
<dbReference type="InterPro" id="IPR036322">
    <property type="entry name" value="WD40_repeat_dom_sf"/>
</dbReference>
<gene>
    <name evidence="5" type="primary">g6951</name>
    <name evidence="5" type="ORF">VP750_LOCUS5944</name>
</gene>
<keyword evidence="6" id="KW-1185">Reference proteome</keyword>
<dbReference type="Proteomes" id="UP001497392">
    <property type="component" value="Unassembled WGS sequence"/>
</dbReference>
<dbReference type="Pfam" id="PF00400">
    <property type="entry name" value="WD40"/>
    <property type="match status" value="1"/>
</dbReference>
<evidence type="ECO:0000256" key="4">
    <source>
        <dbReference type="ARBA" id="ARBA00023242"/>
    </source>
</evidence>
<dbReference type="PANTHER" id="PTHR19848">
    <property type="entry name" value="WD40 REPEAT PROTEIN"/>
    <property type="match status" value="1"/>
</dbReference>
<keyword evidence="3" id="KW-0677">Repeat</keyword>
<dbReference type="Gene3D" id="2.130.10.10">
    <property type="entry name" value="YVTN repeat-like/Quinoprotein amine dehydrogenase"/>
    <property type="match status" value="1"/>
</dbReference>
<keyword evidence="2" id="KW-0853">WD repeat</keyword>
<evidence type="ECO:0000256" key="3">
    <source>
        <dbReference type="ARBA" id="ARBA00022737"/>
    </source>
</evidence>